<protein>
    <recommendedName>
        <fullName evidence="1">Endonuclease/exonuclease/phosphatase domain-containing protein</fullName>
    </recommendedName>
</protein>
<organism evidence="2 3">
    <name type="scientific">Kutzneria albida DSM 43870</name>
    <dbReference type="NCBI Taxonomy" id="1449976"/>
    <lineage>
        <taxon>Bacteria</taxon>
        <taxon>Bacillati</taxon>
        <taxon>Actinomycetota</taxon>
        <taxon>Actinomycetes</taxon>
        <taxon>Pseudonocardiales</taxon>
        <taxon>Pseudonocardiaceae</taxon>
        <taxon>Kutzneria</taxon>
    </lineage>
</organism>
<keyword evidence="3" id="KW-1185">Reference proteome</keyword>
<proteinExistence type="predicted"/>
<dbReference type="HOGENOM" id="CLU_060500_5_0_11"/>
<dbReference type="eggNOG" id="COG3568">
    <property type="taxonomic scope" value="Bacteria"/>
</dbReference>
<dbReference type="PANTHER" id="PTHR14859">
    <property type="entry name" value="CALCOFLUOR WHITE HYPERSENSITIVE PROTEIN PRECURSOR"/>
    <property type="match status" value="1"/>
</dbReference>
<name>W5WK53_9PSEU</name>
<dbReference type="EMBL" id="CP007155">
    <property type="protein sequence ID" value="AHH98559.1"/>
    <property type="molecule type" value="Genomic_DNA"/>
</dbReference>
<dbReference type="Proteomes" id="UP000019225">
    <property type="component" value="Chromosome"/>
</dbReference>
<reference evidence="2 3" key="1">
    <citation type="journal article" date="2014" name="BMC Genomics">
        <title>Complete genome sequence of producer of the glycopeptide antibiotic Aculeximycin Kutzneria albida DSM 43870T, a representative of minor genus of Pseudonocardiaceae.</title>
        <authorList>
            <person name="Rebets Y."/>
            <person name="Tokovenko B."/>
            <person name="Lushchyk I."/>
            <person name="Ruckert C."/>
            <person name="Zaburannyi N."/>
            <person name="Bechthold A."/>
            <person name="Kalinowski J."/>
            <person name="Luzhetskyy A."/>
        </authorList>
    </citation>
    <scope>NUCLEOTIDE SEQUENCE [LARGE SCALE GENOMIC DNA]</scope>
    <source>
        <strain evidence="2">DSM 43870</strain>
    </source>
</reference>
<accession>W5WK53</accession>
<evidence type="ECO:0000313" key="3">
    <source>
        <dbReference type="Proteomes" id="UP000019225"/>
    </source>
</evidence>
<sequence length="243" mass="26053">MSKATQDFDVRMVHWNIHSWLDDAGGSNLEAVEELLQATEPHVVSLVEVDEEWSQPSALDELAARCGYASVFAPAFEFGGDEPRGGFGNAVLTKLPILAVRQRQLVWPTRTYDGSEPSEPRSVVFVKVQAPAGAIWTGSTHLPRSEAETRAGAARRLMAIAGGLDGCWALCGDFNMPASAWASEYPDLAVEPSTGVPTYPTAAPDEAIDYCLAGPGVNLEAEVLSRTGSDHLPILVRARVVHG</sequence>
<dbReference type="SUPFAM" id="SSF56219">
    <property type="entry name" value="DNase I-like"/>
    <property type="match status" value="1"/>
</dbReference>
<dbReference type="RefSeq" id="WP_042220795.1">
    <property type="nucleotide sequence ID" value="NZ_CP007155.1"/>
</dbReference>
<dbReference type="GO" id="GO:0003824">
    <property type="term" value="F:catalytic activity"/>
    <property type="evidence" value="ECO:0007669"/>
    <property type="project" value="InterPro"/>
</dbReference>
<dbReference type="KEGG" id="kal:KALB_5197"/>
<dbReference type="InterPro" id="IPR051916">
    <property type="entry name" value="GPI-anchor_lipid_remodeler"/>
</dbReference>
<dbReference type="GO" id="GO:0016020">
    <property type="term" value="C:membrane"/>
    <property type="evidence" value="ECO:0007669"/>
    <property type="project" value="GOC"/>
</dbReference>
<dbReference type="PANTHER" id="PTHR14859:SF1">
    <property type="entry name" value="PGAP2-INTERACTING PROTEIN"/>
    <property type="match status" value="1"/>
</dbReference>
<feature type="domain" description="Endonuclease/exonuclease/phosphatase" evidence="1">
    <location>
        <begin position="29"/>
        <end position="231"/>
    </location>
</feature>
<gene>
    <name evidence="2" type="ORF">KALB_5197</name>
</gene>
<dbReference type="Pfam" id="PF03372">
    <property type="entry name" value="Exo_endo_phos"/>
    <property type="match status" value="1"/>
</dbReference>
<dbReference type="InterPro" id="IPR036691">
    <property type="entry name" value="Endo/exonu/phosph_ase_sf"/>
</dbReference>
<dbReference type="AlphaFoldDB" id="W5WK53"/>
<dbReference type="InterPro" id="IPR005135">
    <property type="entry name" value="Endo/exonuclease/phosphatase"/>
</dbReference>
<evidence type="ECO:0000259" key="1">
    <source>
        <dbReference type="Pfam" id="PF03372"/>
    </source>
</evidence>
<evidence type="ECO:0000313" key="2">
    <source>
        <dbReference type="EMBL" id="AHH98559.1"/>
    </source>
</evidence>
<dbReference type="STRING" id="1449976.KALB_5197"/>
<dbReference type="GO" id="GO:0006506">
    <property type="term" value="P:GPI anchor biosynthetic process"/>
    <property type="evidence" value="ECO:0007669"/>
    <property type="project" value="TreeGrafter"/>
</dbReference>
<dbReference type="Gene3D" id="3.60.10.10">
    <property type="entry name" value="Endonuclease/exonuclease/phosphatase"/>
    <property type="match status" value="1"/>
</dbReference>
<dbReference type="OrthoDB" id="155529at2"/>